<reference evidence="3 4" key="1">
    <citation type="journal article" date="2020" name="bioRxiv">
        <title>Whole genome comparisons of ergot fungi reveals the divergence and evolution of species within the genus Claviceps are the result of varying mechanisms driving genome evolution and host range expansion.</title>
        <authorList>
            <person name="Wyka S.A."/>
            <person name="Mondo S.J."/>
            <person name="Liu M."/>
            <person name="Dettman J."/>
            <person name="Nalam V."/>
            <person name="Broders K.D."/>
        </authorList>
    </citation>
    <scope>NUCLEOTIDE SEQUENCE [LARGE SCALE GENOMIC DNA]</scope>
    <source>
        <strain evidence="3 4">CCC 1485</strain>
    </source>
</reference>
<dbReference type="PROSITE" id="PS51253">
    <property type="entry name" value="HTH_CENPB"/>
    <property type="match status" value="1"/>
</dbReference>
<dbReference type="Pfam" id="PF03221">
    <property type="entry name" value="HTH_Tnp_Tc5"/>
    <property type="match status" value="1"/>
</dbReference>
<protein>
    <recommendedName>
        <fullName evidence="2">HTH CENPB-type domain-containing protein</fullName>
    </recommendedName>
</protein>
<dbReference type="Proteomes" id="UP000706124">
    <property type="component" value="Unassembled WGS sequence"/>
</dbReference>
<name>A0A9P7MFD4_9HYPO</name>
<evidence type="ECO:0000313" key="3">
    <source>
        <dbReference type="EMBL" id="KAG5943267.1"/>
    </source>
</evidence>
<proteinExistence type="predicted"/>
<dbReference type="InterPro" id="IPR006600">
    <property type="entry name" value="HTH_CenpB_DNA-bd_dom"/>
</dbReference>
<dbReference type="OrthoDB" id="4949264at2759"/>
<evidence type="ECO:0000256" key="1">
    <source>
        <dbReference type="ARBA" id="ARBA00023125"/>
    </source>
</evidence>
<feature type="domain" description="HTH CENPB-type" evidence="2">
    <location>
        <begin position="77"/>
        <end position="150"/>
    </location>
</feature>
<evidence type="ECO:0000313" key="4">
    <source>
        <dbReference type="Proteomes" id="UP000706124"/>
    </source>
</evidence>
<accession>A0A9P7MFD4</accession>
<dbReference type="GO" id="GO:0003677">
    <property type="term" value="F:DNA binding"/>
    <property type="evidence" value="ECO:0007669"/>
    <property type="project" value="UniProtKB-KW"/>
</dbReference>
<keyword evidence="1" id="KW-0238">DNA-binding</keyword>
<dbReference type="EMBL" id="SRPO01000069">
    <property type="protein sequence ID" value="KAG5943267.1"/>
    <property type="molecule type" value="Genomic_DNA"/>
</dbReference>
<organism evidence="3 4">
    <name type="scientific">Claviceps pazoutovae</name>
    <dbReference type="NCBI Taxonomy" id="1649127"/>
    <lineage>
        <taxon>Eukaryota</taxon>
        <taxon>Fungi</taxon>
        <taxon>Dikarya</taxon>
        <taxon>Ascomycota</taxon>
        <taxon>Pezizomycotina</taxon>
        <taxon>Sordariomycetes</taxon>
        <taxon>Hypocreomycetidae</taxon>
        <taxon>Hypocreales</taxon>
        <taxon>Clavicipitaceae</taxon>
        <taxon>Claviceps</taxon>
    </lineage>
</organism>
<sequence length="394" mass="45273">MSSPQPDDDTLRKWIDPDTGKLKFTRFHEYNLEERTVAGADLFRIRYYKTMTEASKALRVPYKRLRSRVQGHQPVKANGGRNKALSPEEEAEVLMWAHRLITQGHHIKGSALVQHTNAIFAARGDFQPDKQASKIWARRFMMRNAHIFKRTATHSRDAKRKAGADGATIDSLNYWRNASTPFSNPYIIQNYNNFVETRIESSVLSQVPLTPSVLRIFSKVRKAGHSLALNDITATREMRLTKEKALARTNRHVQTAAIGKLGPFSMRDARLRVAKDQYSRRAAQREEKARIFKRNIPQEMVFLRRWVAKVRLKVRSSLRVMKPSKVKAQRWIKKDRHAYLDNTSYISLHYDLLREMCAAEQAAAEDSAALKDLAVIAAKAHKLSYNVSHNENVI</sequence>
<dbReference type="AlphaFoldDB" id="A0A9P7MFD4"/>
<keyword evidence="4" id="KW-1185">Reference proteome</keyword>
<gene>
    <name evidence="3" type="ORF">E4U60_006777</name>
</gene>
<comment type="caution">
    <text evidence="3">The sequence shown here is derived from an EMBL/GenBank/DDBJ whole genome shotgun (WGS) entry which is preliminary data.</text>
</comment>
<evidence type="ECO:0000259" key="2">
    <source>
        <dbReference type="PROSITE" id="PS51253"/>
    </source>
</evidence>